<sequence length="266" mass="31154">MPVEVYLSISIICYFLGFIVNRIHDQVFSGYSLHIRWWFSTITIVCIMNSIGSFWDGIEDVKMAIRGLLSSIVFLYVSWKTRRGNEAIGVLPEKILFGLLKWFQKKLSVFQVQEEVAGKNEMSFSRGRSAIVRIPNLFKWLAFLFTLGIMAIVILSILFPDNTEDYNLIGFIVASSVILFGSLATIRGFLWRIDVSKDSDMFVYRTSFGRTYQIPYNEITYYKTQKHLLTFKYRRKIFIIHTQAINYSFFIRMLIEKNVKKVFKKI</sequence>
<dbReference type="Pfam" id="PF20197">
    <property type="entry name" value="DUF6560"/>
    <property type="match status" value="1"/>
</dbReference>
<proteinExistence type="predicted"/>
<feature type="transmembrane region" description="Helical" evidence="1">
    <location>
        <begin position="166"/>
        <end position="190"/>
    </location>
</feature>
<organism evidence="2 3">
    <name type="scientific">Neobacillus novalis</name>
    <dbReference type="NCBI Taxonomy" id="220687"/>
    <lineage>
        <taxon>Bacteria</taxon>
        <taxon>Bacillati</taxon>
        <taxon>Bacillota</taxon>
        <taxon>Bacilli</taxon>
        <taxon>Bacillales</taxon>
        <taxon>Bacillaceae</taxon>
        <taxon>Neobacillus</taxon>
    </lineage>
</organism>
<dbReference type="EMBL" id="CP126114">
    <property type="protein sequence ID" value="WHY85818.1"/>
    <property type="molecule type" value="Genomic_DNA"/>
</dbReference>
<keyword evidence="1" id="KW-0472">Membrane</keyword>
<keyword evidence="1" id="KW-1133">Transmembrane helix</keyword>
<name>A0AA95MSL2_9BACI</name>
<protein>
    <submittedName>
        <fullName evidence="2">Uncharacterized protein</fullName>
    </submittedName>
</protein>
<keyword evidence="3" id="KW-1185">Reference proteome</keyword>
<feature type="transmembrane region" description="Helical" evidence="1">
    <location>
        <begin position="137"/>
        <end position="160"/>
    </location>
</feature>
<evidence type="ECO:0000313" key="3">
    <source>
        <dbReference type="Proteomes" id="UP001178288"/>
    </source>
</evidence>
<keyword evidence="1" id="KW-0812">Transmembrane</keyword>
<feature type="transmembrane region" description="Helical" evidence="1">
    <location>
        <begin position="6"/>
        <end position="23"/>
    </location>
</feature>
<evidence type="ECO:0000313" key="2">
    <source>
        <dbReference type="EMBL" id="WHY85818.1"/>
    </source>
</evidence>
<dbReference type="Proteomes" id="UP001178288">
    <property type="component" value="Chromosome"/>
</dbReference>
<dbReference type="RefSeq" id="WP_156482431.1">
    <property type="nucleotide sequence ID" value="NZ_CP126114.1"/>
</dbReference>
<accession>A0AA95MSL2</accession>
<gene>
    <name evidence="2" type="ORF">QNH39_24990</name>
</gene>
<dbReference type="KEGG" id="nnv:QNH39_24990"/>
<dbReference type="InterPro" id="IPR046690">
    <property type="entry name" value="DUF6560"/>
</dbReference>
<dbReference type="AlphaFoldDB" id="A0AA95MSL2"/>
<reference evidence="2" key="1">
    <citation type="submission" date="2023-05" db="EMBL/GenBank/DDBJ databases">
        <title>Comparative genomics of Bacillaceae isolates and their secondary metabolite potential.</title>
        <authorList>
            <person name="Song L."/>
            <person name="Nielsen L.J."/>
            <person name="Mohite O."/>
            <person name="Xu X."/>
            <person name="Weber T."/>
            <person name="Kovacs A.T."/>
        </authorList>
    </citation>
    <scope>NUCLEOTIDE SEQUENCE</scope>
    <source>
        <strain evidence="2">XLM17</strain>
    </source>
</reference>
<feature type="transmembrane region" description="Helical" evidence="1">
    <location>
        <begin position="35"/>
        <end position="55"/>
    </location>
</feature>
<evidence type="ECO:0000256" key="1">
    <source>
        <dbReference type="SAM" id="Phobius"/>
    </source>
</evidence>